<organism evidence="2 3">
    <name type="scientific">Streptomyces alkaliphilus</name>
    <dbReference type="NCBI Taxonomy" id="1472722"/>
    <lineage>
        <taxon>Bacteria</taxon>
        <taxon>Bacillati</taxon>
        <taxon>Actinomycetota</taxon>
        <taxon>Actinomycetes</taxon>
        <taxon>Kitasatosporales</taxon>
        <taxon>Streptomycetaceae</taxon>
        <taxon>Streptomyces</taxon>
    </lineage>
</organism>
<reference evidence="3" key="1">
    <citation type="submission" date="2019-10" db="EMBL/GenBank/DDBJ databases">
        <title>Streptomyces sp. nov., a novel actinobacterium isolated from alkaline environment.</title>
        <authorList>
            <person name="Golinska P."/>
        </authorList>
    </citation>
    <scope>NUCLEOTIDE SEQUENCE [LARGE SCALE GENOMIC DNA]</scope>
    <source>
        <strain evidence="3">DSM 42118</strain>
    </source>
</reference>
<feature type="signal peptide" evidence="1">
    <location>
        <begin position="1"/>
        <end position="24"/>
    </location>
</feature>
<dbReference type="PROSITE" id="PS51257">
    <property type="entry name" value="PROKAR_LIPOPROTEIN"/>
    <property type="match status" value="1"/>
</dbReference>
<dbReference type="Proteomes" id="UP000538929">
    <property type="component" value="Unassembled WGS sequence"/>
</dbReference>
<comment type="caution">
    <text evidence="2">The sequence shown here is derived from an EMBL/GenBank/DDBJ whole genome shotgun (WGS) entry which is preliminary data.</text>
</comment>
<sequence length="153" mass="16302">MCTRKKRWMAVTAAVVVVGFGVTACGGEEWSDPPEFEADDFRAEEWGAGDTSGEPTVGDCWGRADDAADREPRSCEEPHVHEVIGVHDGVGGADDAARAALCESSFADYFGVAPEEREPPVLVITPEPALADTDRLVCGVRTSPAEEHTGSLR</sequence>
<evidence type="ECO:0000313" key="2">
    <source>
        <dbReference type="EMBL" id="MBB0242680.1"/>
    </source>
</evidence>
<name>A0A7W3XZZ4_9ACTN</name>
<gene>
    <name evidence="2" type="ORF">FNQ90_00795</name>
</gene>
<dbReference type="AlphaFoldDB" id="A0A7W3XZZ4"/>
<dbReference type="EMBL" id="VKHT01000011">
    <property type="protein sequence ID" value="MBB0242680.1"/>
    <property type="molecule type" value="Genomic_DNA"/>
</dbReference>
<protein>
    <recommendedName>
        <fullName evidence="4">Septum formation-related domain-containing protein</fullName>
    </recommendedName>
</protein>
<accession>A0A7W3XZZ4</accession>
<proteinExistence type="predicted"/>
<evidence type="ECO:0008006" key="4">
    <source>
        <dbReference type="Google" id="ProtNLM"/>
    </source>
</evidence>
<evidence type="ECO:0000256" key="1">
    <source>
        <dbReference type="SAM" id="SignalP"/>
    </source>
</evidence>
<evidence type="ECO:0000313" key="3">
    <source>
        <dbReference type="Proteomes" id="UP000538929"/>
    </source>
</evidence>
<feature type="chain" id="PRO_5039326491" description="Septum formation-related domain-containing protein" evidence="1">
    <location>
        <begin position="25"/>
        <end position="153"/>
    </location>
</feature>
<keyword evidence="3" id="KW-1185">Reference proteome</keyword>
<keyword evidence="1" id="KW-0732">Signal</keyword>